<dbReference type="InterPro" id="IPR036100">
    <property type="entry name" value="QueA_sf"/>
</dbReference>
<evidence type="ECO:0000256" key="13">
    <source>
        <dbReference type="HAMAP-Rule" id="MF_00113"/>
    </source>
</evidence>
<comment type="function">
    <text evidence="13">Transfers and isomerizes the ribose moiety from AdoMet to the 7-aminomethyl group of 7-deazaguanine (preQ1-tRNA) to give epoxyqueuosine (oQ-tRNA).</text>
</comment>
<dbReference type="Gene3D" id="3.40.1780.10">
    <property type="entry name" value="QueA-like"/>
    <property type="match status" value="1"/>
</dbReference>
<dbReference type="InterPro" id="IPR042118">
    <property type="entry name" value="QueA_dom1"/>
</dbReference>
<dbReference type="EC" id="2.4.99.17" evidence="10 13"/>
<reference evidence="14 15" key="1">
    <citation type="submission" date="2018-04" db="EMBL/GenBank/DDBJ databases">
        <title>Genomic Encyclopedia of Type Strains, Phase IV (KMG-IV): sequencing the most valuable type-strain genomes for metagenomic binning, comparative biology and taxonomic classification.</title>
        <authorList>
            <person name="Goeker M."/>
        </authorList>
    </citation>
    <scope>NUCLEOTIDE SEQUENCE [LARGE SCALE GENOMIC DNA]</scope>
    <source>
        <strain evidence="14 15">DSM 20705</strain>
    </source>
</reference>
<accession>A0A2U1E2G7</accession>
<dbReference type="NCBIfam" id="TIGR00113">
    <property type="entry name" value="queA"/>
    <property type="match status" value="1"/>
</dbReference>
<keyword evidence="7 13" id="KW-0671">Queuosine biosynthesis</keyword>
<dbReference type="InterPro" id="IPR003699">
    <property type="entry name" value="QueA"/>
</dbReference>
<evidence type="ECO:0000256" key="3">
    <source>
        <dbReference type="ARBA" id="ARBA00011245"/>
    </source>
</evidence>
<comment type="similarity">
    <text evidence="9 13">Belongs to the QueA family.</text>
</comment>
<evidence type="ECO:0000256" key="1">
    <source>
        <dbReference type="ARBA" id="ARBA00004496"/>
    </source>
</evidence>
<proteinExistence type="inferred from homology"/>
<evidence type="ECO:0000256" key="7">
    <source>
        <dbReference type="ARBA" id="ARBA00022785"/>
    </source>
</evidence>
<keyword evidence="6 13" id="KW-0949">S-adenosyl-L-methionine</keyword>
<sequence length="341" mass="38851">MIRVDDYDFDLPEELIAQTPLKERDKSRLMVVDKKGSEPKDYVFSDLVDLLDEGDILVFNDSRVIPARLFGHRKDKEEKVEFLLLKELGDDRWQCLSKPGKKAKVGTEFFFGDELSLVVDEVDEEGLRYVTLKYDGILYEILDRLGTMPLPPYIHEKLEDQEMYQTVYAKDPGSAAAPTAGLHFTDELLEKLKNKGIEELFITLNVGLGTFRPVTSEFIEDHKMHEELYTVSEEVAAKINAAKKAGKKVVAVGTTTIRTLESAADENGEVRAGSRWTNIFIYPGYKFKVVDKLITNFHLPKSTLLMLISAIMGRENALHAYKIAVDRKYRFFSFGDAMFIE</sequence>
<comment type="caution">
    <text evidence="14">The sequence shown here is derived from an EMBL/GenBank/DDBJ whole genome shotgun (WGS) entry which is preliminary data.</text>
</comment>
<gene>
    <name evidence="13" type="primary">queA</name>
    <name evidence="14" type="ORF">C7381_10618</name>
</gene>
<dbReference type="GO" id="GO:0008616">
    <property type="term" value="P:tRNA queuosine(34) biosynthetic process"/>
    <property type="evidence" value="ECO:0007669"/>
    <property type="project" value="UniProtKB-UniRule"/>
</dbReference>
<dbReference type="PANTHER" id="PTHR30307">
    <property type="entry name" value="S-ADENOSYLMETHIONINE:TRNA RIBOSYLTRANSFERASE-ISOMERASE"/>
    <property type="match status" value="1"/>
</dbReference>
<dbReference type="EMBL" id="QEKV01000006">
    <property type="protein sequence ID" value="PVY94146.1"/>
    <property type="molecule type" value="Genomic_DNA"/>
</dbReference>
<dbReference type="FunFam" id="3.40.1780.10:FF:000001">
    <property type="entry name" value="S-adenosylmethionine:tRNA ribosyltransferase-isomerase"/>
    <property type="match status" value="1"/>
</dbReference>
<evidence type="ECO:0000256" key="8">
    <source>
        <dbReference type="ARBA" id="ARBA00052751"/>
    </source>
</evidence>
<organism evidence="14 15">
    <name type="scientific">Ezakiella coagulans</name>
    <dbReference type="NCBI Taxonomy" id="46507"/>
    <lineage>
        <taxon>Bacteria</taxon>
        <taxon>Bacillati</taxon>
        <taxon>Bacillota</taxon>
        <taxon>Tissierellia</taxon>
        <taxon>Ezakiella</taxon>
    </lineage>
</organism>
<evidence type="ECO:0000256" key="6">
    <source>
        <dbReference type="ARBA" id="ARBA00022691"/>
    </source>
</evidence>
<dbReference type="Proteomes" id="UP000245793">
    <property type="component" value="Unassembled WGS sequence"/>
</dbReference>
<evidence type="ECO:0000256" key="11">
    <source>
        <dbReference type="ARBA" id="ARBA00069325"/>
    </source>
</evidence>
<keyword evidence="4 13" id="KW-0963">Cytoplasm</keyword>
<evidence type="ECO:0000256" key="10">
    <source>
        <dbReference type="ARBA" id="ARBA00066503"/>
    </source>
</evidence>
<comment type="pathway">
    <text evidence="2 13">tRNA modification; tRNA-queuosine biosynthesis.</text>
</comment>
<protein>
    <recommendedName>
        <fullName evidence="11 13">S-adenosylmethionine:tRNA ribosyltransferase-isomerase</fullName>
        <ecNumber evidence="10 13">2.4.99.17</ecNumber>
    </recommendedName>
    <alternativeName>
        <fullName evidence="12 13">Queuosine biosynthesis protein QueA</fullName>
    </alternativeName>
</protein>
<name>A0A2U1E2G7_9FIRM</name>
<dbReference type="Gene3D" id="2.40.10.240">
    <property type="entry name" value="QueA-like"/>
    <property type="match status" value="1"/>
</dbReference>
<comment type="catalytic activity">
    <reaction evidence="8 13">
        <text>7-aminomethyl-7-carbaguanosine(34) in tRNA + S-adenosyl-L-methionine = epoxyqueuosine(34) in tRNA + adenine + L-methionine + 2 H(+)</text>
        <dbReference type="Rhea" id="RHEA:32155"/>
        <dbReference type="Rhea" id="RHEA-COMP:10342"/>
        <dbReference type="Rhea" id="RHEA-COMP:18582"/>
        <dbReference type="ChEBI" id="CHEBI:15378"/>
        <dbReference type="ChEBI" id="CHEBI:16708"/>
        <dbReference type="ChEBI" id="CHEBI:57844"/>
        <dbReference type="ChEBI" id="CHEBI:59789"/>
        <dbReference type="ChEBI" id="CHEBI:82833"/>
        <dbReference type="ChEBI" id="CHEBI:194443"/>
        <dbReference type="EC" id="2.4.99.17"/>
    </reaction>
</comment>
<evidence type="ECO:0000313" key="15">
    <source>
        <dbReference type="Proteomes" id="UP000245793"/>
    </source>
</evidence>
<dbReference type="GO" id="GO:0051075">
    <property type="term" value="F:S-adenosylmethionine:tRNA ribosyltransferase-isomerase activity"/>
    <property type="evidence" value="ECO:0007669"/>
    <property type="project" value="UniProtKB-EC"/>
</dbReference>
<evidence type="ECO:0000256" key="9">
    <source>
        <dbReference type="ARBA" id="ARBA00061210"/>
    </source>
</evidence>
<evidence type="ECO:0000313" key="14">
    <source>
        <dbReference type="EMBL" id="PVY94146.1"/>
    </source>
</evidence>
<comment type="subunit">
    <text evidence="3 13">Monomer.</text>
</comment>
<dbReference type="NCBIfam" id="NF001140">
    <property type="entry name" value="PRK00147.1"/>
    <property type="match status" value="1"/>
</dbReference>
<evidence type="ECO:0000256" key="2">
    <source>
        <dbReference type="ARBA" id="ARBA00004691"/>
    </source>
</evidence>
<dbReference type="PANTHER" id="PTHR30307:SF0">
    <property type="entry name" value="S-ADENOSYLMETHIONINE:TRNA RIBOSYLTRANSFERASE-ISOMERASE"/>
    <property type="match status" value="1"/>
</dbReference>
<dbReference type="InterPro" id="IPR042119">
    <property type="entry name" value="QueA_dom2"/>
</dbReference>
<dbReference type="SUPFAM" id="SSF111337">
    <property type="entry name" value="QueA-like"/>
    <property type="match status" value="1"/>
</dbReference>
<dbReference type="Pfam" id="PF02547">
    <property type="entry name" value="Queuosine_synth"/>
    <property type="match status" value="1"/>
</dbReference>
<evidence type="ECO:0000256" key="4">
    <source>
        <dbReference type="ARBA" id="ARBA00022490"/>
    </source>
</evidence>
<dbReference type="UniPathway" id="UPA00392"/>
<dbReference type="GO" id="GO:0005737">
    <property type="term" value="C:cytoplasm"/>
    <property type="evidence" value="ECO:0007669"/>
    <property type="project" value="UniProtKB-SubCell"/>
</dbReference>
<keyword evidence="15" id="KW-1185">Reference proteome</keyword>
<evidence type="ECO:0000256" key="12">
    <source>
        <dbReference type="ARBA" id="ARBA00076160"/>
    </source>
</evidence>
<dbReference type="FunFam" id="2.40.10.240:FF:000002">
    <property type="entry name" value="S-adenosylmethionine:tRNA ribosyltransferase-isomerase"/>
    <property type="match status" value="1"/>
</dbReference>
<keyword evidence="5 13" id="KW-0808">Transferase</keyword>
<comment type="subcellular location">
    <subcellularLocation>
        <location evidence="1 13">Cytoplasm</location>
    </subcellularLocation>
</comment>
<evidence type="ECO:0000256" key="5">
    <source>
        <dbReference type="ARBA" id="ARBA00022679"/>
    </source>
</evidence>
<dbReference type="HAMAP" id="MF_00113">
    <property type="entry name" value="QueA"/>
    <property type="match status" value="1"/>
</dbReference>
<keyword evidence="14" id="KW-0413">Isomerase</keyword>
<dbReference type="AlphaFoldDB" id="A0A2U1E2G7"/>